<evidence type="ECO:0000313" key="2">
    <source>
        <dbReference type="EMBL" id="KPY91414.1"/>
    </source>
</evidence>
<evidence type="ECO:0000259" key="1">
    <source>
        <dbReference type="Pfam" id="PF04239"/>
    </source>
</evidence>
<feature type="domain" description="YetF C-terminal" evidence="1">
    <location>
        <begin position="4"/>
        <end position="46"/>
    </location>
</feature>
<evidence type="ECO:0000313" key="3">
    <source>
        <dbReference type="Proteomes" id="UP000050523"/>
    </source>
</evidence>
<dbReference type="GeneID" id="72394722"/>
<dbReference type="InterPro" id="IPR007353">
    <property type="entry name" value="DUF421"/>
</dbReference>
<proteinExistence type="predicted"/>
<dbReference type="InterPro" id="IPR023090">
    <property type="entry name" value="UPF0702_alpha/beta_dom_sf"/>
</dbReference>
<dbReference type="Proteomes" id="UP000050523">
    <property type="component" value="Unassembled WGS sequence"/>
</dbReference>
<dbReference type="EMBL" id="LJRO01000482">
    <property type="protein sequence ID" value="KPY91414.1"/>
    <property type="molecule type" value="Genomic_DNA"/>
</dbReference>
<organism evidence="2 3">
    <name type="scientific">Pseudomonas tremae</name>
    <dbReference type="NCBI Taxonomy" id="200454"/>
    <lineage>
        <taxon>Bacteria</taxon>
        <taxon>Pseudomonadati</taxon>
        <taxon>Pseudomonadota</taxon>
        <taxon>Gammaproteobacteria</taxon>
        <taxon>Pseudomonadales</taxon>
        <taxon>Pseudomonadaceae</taxon>
        <taxon>Pseudomonas</taxon>
    </lineage>
</organism>
<sequence>MLRRIKEVRITEADIMEAARTTQGIVEMKDIKYAFIERNGAISIISAT</sequence>
<protein>
    <recommendedName>
        <fullName evidence="1">YetF C-terminal domain-containing protein</fullName>
    </recommendedName>
</protein>
<dbReference type="Pfam" id="PF04239">
    <property type="entry name" value="DUF421"/>
    <property type="match status" value="1"/>
</dbReference>
<accession>A0AA40TSI0</accession>
<comment type="caution">
    <text evidence="2">The sequence shown here is derived from an EMBL/GenBank/DDBJ whole genome shotgun (WGS) entry which is preliminary data.</text>
</comment>
<gene>
    <name evidence="2" type="ORF">ALO43_05314</name>
</gene>
<name>A0AA40TSI0_9PSED</name>
<dbReference type="Gene3D" id="3.30.240.20">
    <property type="entry name" value="bsu07140 like domains"/>
    <property type="match status" value="1"/>
</dbReference>
<reference evidence="2 3" key="1">
    <citation type="submission" date="2015-09" db="EMBL/GenBank/DDBJ databases">
        <title>Genome announcement of multiple Pseudomonas syringae strains.</title>
        <authorList>
            <person name="Thakur S."/>
            <person name="Wang P.W."/>
            <person name="Gong Y."/>
            <person name="Weir B.S."/>
            <person name="Guttman D.S."/>
        </authorList>
    </citation>
    <scope>NUCLEOTIDE SEQUENCE [LARGE SCALE GENOMIC DNA]</scope>
    <source>
        <strain evidence="2 3">ICMP9151</strain>
    </source>
</reference>
<dbReference type="RefSeq" id="WP_080267959.1">
    <property type="nucleotide sequence ID" value="NZ_AVEL02000104.1"/>
</dbReference>
<dbReference type="AlphaFoldDB" id="A0AA40TSI0"/>